<feature type="non-terminal residue" evidence="1">
    <location>
        <position position="977"/>
    </location>
</feature>
<sequence>MASATDDTRDHYQELVSASSASPHASTSQRLRSRLDDPTSAATVSDSHPANRRLSADSDGNLSKGQRASIALQRPSYLGPDGTQMGRAIPLPGFFLDPASDEWIGGYSYRARSRDPFSILSVPASLTKRVHYETSYDHPKNGISTARYNVFTFLPAQLMAQFSKIANIYFLFISVLQQVPGWSTTGKWSTLLPLCVFVSFSIAHEGYDDFRRHRMDRSENRKKTRVLKVKVHDKERVSFHHQLRDRFRDRTSHSSISELGRSTSTELRYVAGNIVGKFKSIHKHFADRLAEKRRKQREAEDSEDEEDEGEIEDERELGDVEDILSISGSMAGMSVTSLSHASYIAGGGPLPPHSPHPPSISDAIGGADQSPAKNIPLGVLASSHPPGTSSTNTALGRAASLCPQPSIAESVRHSTYSNPAADFAKLPHPSTPARPRRHMHTPSMSMSIRSNTPDIPVCGTPLTRSFTDKLLMGSTDPSTAPSMNNLSANADPMSSCPHQNTVAFAEKDEIYYDDYYNPLPSNMECRWKRKRWENVQVGDLLVLLRDEWIPADCIVLASSGYDGICYVETAALDGETTLKQRQALKVTNESIQTPEQLASFNGITYVEEPNPDLYSFEGYLEANNEKHSLTPTQLLLRGSVLRNTQYVFVQAIYTGEETRLRLNASKNIRTKSPQLQRITNKVVILVFFVLVVVCVVFSWIALATQSEFLRDNWYLMKVRVSPPAMIFGNIVMLNALIPISLYVTLEAIKIFQMYFIQIDTEMYHEPTRRGAEARTTTINEDLGMVRYVFSDKTGTLTENIMKFRGMLAGGVPFIHHDVDREASSGACEKDADLLKEKTGVVSTAMRKLDDREISPHSGSRRRVSRREASLDRSYLDSSVDGGSKSDDSCDVERGDSDCKASPERRDSDNNSYNAVLKESALKGLLSTRSLLRPEFGAYSVARVTPPHSTTIRTSNFAKAAPTSDRSADHELLEHPPP</sequence>
<dbReference type="Proteomes" id="UP001145114">
    <property type="component" value="Unassembled WGS sequence"/>
</dbReference>
<accession>A0ACC1HH07</accession>
<protein>
    <submittedName>
        <fullName evidence="1">Uncharacterized protein</fullName>
    </submittedName>
</protein>
<proteinExistence type="predicted"/>
<keyword evidence="2" id="KW-1185">Reference proteome</keyword>
<comment type="caution">
    <text evidence="1">The sequence shown here is derived from an EMBL/GenBank/DDBJ whole genome shotgun (WGS) entry which is preliminary data.</text>
</comment>
<evidence type="ECO:0000313" key="2">
    <source>
        <dbReference type="Proteomes" id="UP001145114"/>
    </source>
</evidence>
<evidence type="ECO:0000313" key="1">
    <source>
        <dbReference type="EMBL" id="KAJ1675018.1"/>
    </source>
</evidence>
<name>A0ACC1HH07_9FUNG</name>
<gene>
    <name evidence="1" type="ORF">EV182_002096</name>
</gene>
<reference evidence="1" key="1">
    <citation type="submission" date="2022-06" db="EMBL/GenBank/DDBJ databases">
        <title>Phylogenomic reconstructions and comparative analyses of Kickxellomycotina fungi.</title>
        <authorList>
            <person name="Reynolds N.K."/>
            <person name="Stajich J.E."/>
            <person name="Barry K."/>
            <person name="Grigoriev I.V."/>
            <person name="Crous P."/>
            <person name="Smith M.E."/>
        </authorList>
    </citation>
    <scope>NUCLEOTIDE SEQUENCE</scope>
    <source>
        <strain evidence="1">RSA 2271</strain>
    </source>
</reference>
<dbReference type="EMBL" id="JAMZIH010005539">
    <property type="protein sequence ID" value="KAJ1675018.1"/>
    <property type="molecule type" value="Genomic_DNA"/>
</dbReference>
<organism evidence="1 2">
    <name type="scientific">Spiromyces aspiralis</name>
    <dbReference type="NCBI Taxonomy" id="68401"/>
    <lineage>
        <taxon>Eukaryota</taxon>
        <taxon>Fungi</taxon>
        <taxon>Fungi incertae sedis</taxon>
        <taxon>Zoopagomycota</taxon>
        <taxon>Kickxellomycotina</taxon>
        <taxon>Kickxellomycetes</taxon>
        <taxon>Kickxellales</taxon>
        <taxon>Kickxellaceae</taxon>
        <taxon>Spiromyces</taxon>
    </lineage>
</organism>